<feature type="region of interest" description="Disordered" evidence="1">
    <location>
        <begin position="162"/>
        <end position="190"/>
    </location>
</feature>
<reference evidence="4" key="1">
    <citation type="submission" date="2017-05" db="EMBL/GenBank/DDBJ databases">
        <title>Complete and WGS of Bordetella genogroups.</title>
        <authorList>
            <person name="Spilker T."/>
            <person name="Lipuma J."/>
        </authorList>
    </citation>
    <scope>NUCLEOTIDE SEQUENCE [LARGE SCALE GENOMIC DNA]</scope>
    <source>
        <strain evidence="4">AU8256</strain>
    </source>
</reference>
<feature type="region of interest" description="Disordered" evidence="1">
    <location>
        <begin position="377"/>
        <end position="400"/>
    </location>
</feature>
<accession>A0A261V6I2</accession>
<evidence type="ECO:0000259" key="2">
    <source>
        <dbReference type="PROSITE" id="PS51208"/>
    </source>
</evidence>
<protein>
    <recommendedName>
        <fullName evidence="2">Autotransporter domain-containing protein</fullName>
    </recommendedName>
</protein>
<name>A0A261V6I2_9BORD</name>
<keyword evidence="4" id="KW-1185">Reference proteome</keyword>
<sequence>MPHVHARKRHQLMRETLLTMSLSMVFGPLTARADDMVCSPDTICVELDPGALLDEEEGLAYRGDDGSHDGDRSGRNGARLELLDHGANFNLDPVAGGTALSGVPGAMYVISEGGNGHDEGDGGHGNTVRLESAGRVDLVVGDHNGLGQVDAVLFAASLGGHGDGEKHDTDDDGGNNNNNTYGGDGGQGSRVEVRTYDASSYRVAGEIRNHMYGIYAASEGGDGGDQNSSVLDDQYGGTGGQGGEVRVVNRGSFYFSGAALAGSVGEQLSIGDGVQVALLRAKSKGGDGGVGNGKAGDGGAVSVEHQAGMLMLDGTTGDNVSIYGIRATSEGAEGYGSDDNSNNGGSGGDGGRVDVGVASDIAIGVARAGGAIVQAVSEGGKGGHAPAKDHSGGSGGDAGDVTVTLAPGAAPYVLSTTADGMVGIQAQSKGGFGGDGQDDLALAGKPGGAGFGGDAGNVTVNVSQGASITTAGDHGTGIVAWSVGGGGGTGGDFYAILGGSGGKGGDGGRSGEVGVYNAGEIRTDGNWAFGIDAQSNAGGGGAGGISTGIIASVGGDGGVGGQSGTVVVSNSGAVTTTGYGSIGMSAQSIGGGGGNAGVSLGLVSVGGSPGEASGEAHGSAVYMSNAGSVITLGDAAPGLSAQSIGGGGGNASGTVGIIGVGGSGEAGGDGGAVHFDGGESGTIGQLGSIWTSGDFSYGVIAQSVGGGGGNGGDTLTIGVGGAVGVGGSGESGGDGGNVSFYGRDPASITTSGRNAHGILAQSIGGGGGAGGSAPHAGFFDFTAVIVGGDGDHGGDAGDIAFAWDNLAVNTAGDAARGVMLQSIGGGGGAGGGVTSGTVSVMAEFVTGVGGMGGNGGDGGTVAAQIGNSSINTLGPDSGDPDAYKVADASAVVAQSIGGGGGAGGNVSDHSAVIGIIFTEVGTAVAWDNLVVVGGQGGKGGDGGRVTANVWDSGLSTAGQYSNGVLAQSVGGGGGDGGSAHAFSVTAVFGLESINIQDEVAVGGQCHDGGDDSCAGGDGDVVSVSLGDWDGIGQTVVQTSGDYSNGVLAQSVGGGGGDGGSANAYSFDFETGAAFSVGALVTVGGQGGAGGNGGDVVVTADSSVQIATNGSGARGIVAQSVGGGGGTGQGTGVYLGVDGQVTGEVDGGVAVDVGVGMTGGAGGDGAEVIVDNRGLVYTDGRDSDGVLAQSIGGGGGVGGSLGADEGDILDNTFNAIKAIRDGDWLTANGTLAVKVGGTGGLGGHGGPSSLYQYGSVYTSGDYADGLVVQSIGGGGGIGGGSTSSTYENWLDVNIAVGGHGGGGGQGGAALVSLGDSVDIGTQGYGAYGVLAQSIGGGGGQGGTGTPATKGHIIIGAGVGGGGGDGGDGGNVTFVSRSSNWIQTYGDAAHAVVLQSVGGGGGTGGLTMGSGGTPFGVSLDFTLSVGGAGGDGGNGGSVDVCTGGACAVTNLFTRGDMATGLLAQSVGGGGGLGSLGDPDADPVRSIQLDLGLVLGGSGGDGGNGGAVNVQGTYSIATAGAFSHGIAAQSIGGGGGMAGVNDPIGVLDFTYEEGEPGVGVRASLGSLDDGVGGDSGVVDVSVNGAIQTAGDGSHALVAQSVGGGGGMLGSVADSDAPITGPVPPIERVLALGADGELTGGHGGAVALQSGASIVTYGRGAVGVIAQSVGGGGGIASVSHVSDAGQVSLGGGAGTWGDGGAVSVSLAGGEIATHGMGSHGVVAQSIGGGGGIGGDLAQAISVDGASWAGSGARVSGSGGDVAVAVQNQVFTNGANAHGVVAQSIGGGGGLAGSAQGGFAGSVSAATDNADNRGGRVAVNIGGTVTASGDGSAGVFAQSAGADRQGGPVAVTVDGSVIGGTGRGAGAWIASNSTERSSLTIGSAGQLSGMSGTAVRYDGAAGIAIQNSGLLSGSVYCSTPGACGIDNAPAGKMSGAAVYQASVTNAGQLVVSPQADRFGRLTVAGNYKQAGSGVLIADVDFANMRAASMAVQGDAELDGQVALSAASLLPGRELTLLEVRGASTGALQARDTPIFDFDLRQVGSQQRVSVKGADFAAASQGLARNQRAIAGHLQEIWDQGGTVELAPLFAVLNSASGQGAGVYRDRLTDLSPGVSLAPAAQMLAGMAGFTGAMMSCPAMPDSGTDGREQDCFWGQASRRSADQDAVQGTPGYSFDSNTYQVGGQREFRPGWFIGGSAAYQNNSLRADNGRAGGSGDVGYAGVVLKHQAGPWVYSAAIGGGYGSYDLDRSLGIDGYDRQASSSPDVYSAGLRLRVSRHIGITEQFYLKPYVDLDALYARMPGYTESGGPLSLDVDSSDQFVVGLSPTLEVGGRLDLPDGATMRPYAYAGASFLSDDSWDAQARFKGAPAGSDGFRASLPGDDVIGRFGVGMQVNNRSGLDFRLQYDGEVSSHTTSHAGQLKVIYRF</sequence>
<dbReference type="RefSeq" id="WP_094807888.1">
    <property type="nucleotide sequence ID" value="NZ_NEVT01000009.1"/>
</dbReference>
<evidence type="ECO:0000256" key="1">
    <source>
        <dbReference type="SAM" id="MobiDB-lite"/>
    </source>
</evidence>
<dbReference type="EMBL" id="NEVT01000009">
    <property type="protein sequence ID" value="OZI69407.1"/>
    <property type="molecule type" value="Genomic_DNA"/>
</dbReference>
<feature type="domain" description="Autotransporter" evidence="2">
    <location>
        <begin position="2140"/>
        <end position="2420"/>
    </location>
</feature>
<gene>
    <name evidence="3" type="ORF">CAL24_21465</name>
</gene>
<dbReference type="InterPro" id="IPR005546">
    <property type="entry name" value="Autotransporte_beta"/>
</dbReference>
<comment type="caution">
    <text evidence="3">The sequence shown here is derived from an EMBL/GenBank/DDBJ whole genome shotgun (WGS) entry which is preliminary data.</text>
</comment>
<organism evidence="3 4">
    <name type="scientific">Bordetella genomosp. 2</name>
    <dbReference type="NCBI Taxonomy" id="1983456"/>
    <lineage>
        <taxon>Bacteria</taxon>
        <taxon>Pseudomonadati</taxon>
        <taxon>Pseudomonadota</taxon>
        <taxon>Betaproteobacteria</taxon>
        <taxon>Burkholderiales</taxon>
        <taxon>Alcaligenaceae</taxon>
        <taxon>Bordetella</taxon>
    </lineage>
</organism>
<dbReference type="SUPFAM" id="SSF103515">
    <property type="entry name" value="Autotransporter"/>
    <property type="match status" value="1"/>
</dbReference>
<evidence type="ECO:0000313" key="3">
    <source>
        <dbReference type="EMBL" id="OZI69407.1"/>
    </source>
</evidence>
<dbReference type="PROSITE" id="PS51208">
    <property type="entry name" value="AUTOTRANSPORTER"/>
    <property type="match status" value="1"/>
</dbReference>
<dbReference type="InterPro" id="IPR036709">
    <property type="entry name" value="Autotransporte_beta_dom_sf"/>
</dbReference>
<evidence type="ECO:0000313" key="4">
    <source>
        <dbReference type="Proteomes" id="UP000215633"/>
    </source>
</evidence>
<dbReference type="Proteomes" id="UP000215633">
    <property type="component" value="Unassembled WGS sequence"/>
</dbReference>
<dbReference type="SMART" id="SM00869">
    <property type="entry name" value="Autotransporter"/>
    <property type="match status" value="1"/>
</dbReference>
<proteinExistence type="predicted"/>
<feature type="region of interest" description="Disordered" evidence="1">
    <location>
        <begin position="331"/>
        <end position="351"/>
    </location>
</feature>